<dbReference type="RefSeq" id="YP_851125.1">
    <property type="nucleotide sequence ID" value="NC_008562.1"/>
</dbReference>
<dbReference type="GeneID" id="4484366"/>
<dbReference type="Proteomes" id="UP000001249">
    <property type="component" value="Segment"/>
</dbReference>
<feature type="region of interest" description="Disordered" evidence="1">
    <location>
        <begin position="196"/>
        <end position="227"/>
    </location>
</feature>
<reference evidence="3" key="1">
    <citation type="journal article" date="2008" name="J. Bacteriol.">
        <title>Ma-LMM01 infecting toxic Microcystis aeruginosa illuminates diverse cyanophage genome strategies.</title>
        <authorList>
            <person name="Yoshida T."/>
            <person name="Nagasaki K."/>
            <person name="Takashima Y."/>
            <person name="Shirai Y."/>
            <person name="Tomaru Y."/>
            <person name="Takao Y."/>
            <person name="Sakamoto S."/>
            <person name="Hiroishi S."/>
            <person name="Ogata H."/>
        </authorList>
    </citation>
    <scope>NUCLEOTIDE SEQUENCE</scope>
</reference>
<name>A0A7M5_9CAUD</name>
<protein>
    <submittedName>
        <fullName evidence="2">Uncharacterized protein</fullName>
    </submittedName>
</protein>
<evidence type="ECO:0000313" key="2">
    <source>
        <dbReference type="EMBL" id="BAF36202.1"/>
    </source>
</evidence>
<proteinExistence type="predicted"/>
<evidence type="ECO:0000256" key="1">
    <source>
        <dbReference type="SAM" id="MobiDB-lite"/>
    </source>
</evidence>
<organism evidence="2 3">
    <name type="scientific">Microcystis phage LMM01</name>
    <dbReference type="NCBI Taxonomy" id="2856824"/>
    <lineage>
        <taxon>Viruses</taxon>
        <taxon>Duplodnaviria</taxon>
        <taxon>Heunggongvirae</taxon>
        <taxon>Uroviricota</taxon>
        <taxon>Caudoviricetes</taxon>
        <taxon>Fukuivirus</taxon>
        <taxon>Fukuivirus LMM01</taxon>
    </lineage>
</organism>
<sequence>MSNTLSLNSTIQPGHPVRTAYFELLGQEDLNAPLLVNDVIFRLRDVPSSRSTSYINLLSQLLSTADSPLRTRVVDEVNATIERSGNSNPNVPDMRVSIRDTTQRVRPAPPRTTPNTKLGLTDIVPNREYDVNFYLSGAIYDNNIYLLIELLDNDQLNGEARREAIRRLRTASTSPITTDFTQAAKDEASEYIASLATPRNTGIPTGSEVDPSKGDPSKLTTKQEPTITYPPAADWGMRVTQVDTNKSYFFSLLPAMDSVIPMTASKDVPNALPGLHIRVKANIAKLRVPGSTPIYQHMGIDSVMITVVGMFTGVDGDKPSPATYLSHATGKDKVGTLMAKLDTYGAMQSFYEHAYLSGADLDVEINMARYQAFDVEEGVIRSAKTGNPRFRGHLSLLEVAHARSDRTYYTLQFETRSLTEDKCEITKIEHIPASLKEAINQATVEEQASAVDRALAIAEDINMAEQGIDGKTISKWESGDPDPTGQRRSVSKVCDKNGTCRYYVLYLGQLYEVVDTQVIEELERDR</sequence>
<dbReference type="EMBL" id="AB231700">
    <property type="protein sequence ID" value="BAF36202.1"/>
    <property type="molecule type" value="Genomic_DNA"/>
</dbReference>
<accession>A0A7M5</accession>
<evidence type="ECO:0000313" key="3">
    <source>
        <dbReference type="Proteomes" id="UP000001249"/>
    </source>
</evidence>
<keyword evidence="3" id="KW-1185">Reference proteome</keyword>
<dbReference type="KEGG" id="vg:4484366"/>